<dbReference type="PANTHER" id="PTHR31549">
    <property type="entry name" value="PROTEIN, PUTATIVE (DUF247)-RELATED-RELATED"/>
    <property type="match status" value="1"/>
</dbReference>
<protein>
    <submittedName>
        <fullName evidence="1">Uncharacterized protein</fullName>
    </submittedName>
</protein>
<accession>A0AA39DF18</accession>
<evidence type="ECO:0000313" key="2">
    <source>
        <dbReference type="Proteomes" id="UP001168098"/>
    </source>
</evidence>
<dbReference type="PANTHER" id="PTHR31549:SF191">
    <property type="entry name" value="DUF247 DOMAIN PROTEIN"/>
    <property type="match status" value="1"/>
</dbReference>
<name>A0AA39DF18_VITRO</name>
<gene>
    <name evidence="1" type="ORF">PVL29_020270</name>
</gene>
<dbReference type="InterPro" id="IPR004158">
    <property type="entry name" value="DUF247_pln"/>
</dbReference>
<reference evidence="1 2" key="1">
    <citation type="journal article" date="2023" name="BMC Biotechnol.">
        <title>Vitis rotundifolia cv Carlos genome sequencing.</title>
        <authorList>
            <person name="Huff M."/>
            <person name="Hulse-Kemp A."/>
            <person name="Scheffler B."/>
            <person name="Youngblood R."/>
            <person name="Simpson S."/>
            <person name="Babiker E."/>
            <person name="Staton M."/>
        </authorList>
    </citation>
    <scope>NUCLEOTIDE SEQUENCE [LARGE SCALE GENOMIC DNA]</scope>
    <source>
        <tissue evidence="1">Leaf</tissue>
    </source>
</reference>
<organism evidence="1 2">
    <name type="scientific">Vitis rotundifolia</name>
    <name type="common">Muscadine grape</name>
    <dbReference type="NCBI Taxonomy" id="103349"/>
    <lineage>
        <taxon>Eukaryota</taxon>
        <taxon>Viridiplantae</taxon>
        <taxon>Streptophyta</taxon>
        <taxon>Embryophyta</taxon>
        <taxon>Tracheophyta</taxon>
        <taxon>Spermatophyta</taxon>
        <taxon>Magnoliopsida</taxon>
        <taxon>eudicotyledons</taxon>
        <taxon>Gunneridae</taxon>
        <taxon>Pentapetalae</taxon>
        <taxon>rosids</taxon>
        <taxon>Vitales</taxon>
        <taxon>Vitaceae</taxon>
        <taxon>Viteae</taxon>
        <taxon>Vitis</taxon>
    </lineage>
</organism>
<evidence type="ECO:0000313" key="1">
    <source>
        <dbReference type="EMBL" id="KAJ9681310.1"/>
    </source>
</evidence>
<dbReference type="EMBL" id="JARBHA010000015">
    <property type="protein sequence ID" value="KAJ9681310.1"/>
    <property type="molecule type" value="Genomic_DNA"/>
</dbReference>
<dbReference type="Pfam" id="PF03140">
    <property type="entry name" value="DUF247"/>
    <property type="match status" value="1"/>
</dbReference>
<dbReference type="AlphaFoldDB" id="A0AA39DF18"/>
<keyword evidence="2" id="KW-1185">Reference proteome</keyword>
<sequence length="191" mass="21889">MESINLGKVKSRIRDVREVTTLFRNVKELMDAGIRIKRSPTRHLRDISFSSNGITACLRIPPITIDNSTKAMFLNLIAYEMSSDVNHDFISYLHFLDSLIDHADDVKELQSAGVLQNNLGTHEEVAEFFNTVSANLVSSFLTYKDVRVKIRQHLKSHYNSKLKMWMTQCLNTYFDSPWTILAWVGAALAFF</sequence>
<proteinExistence type="predicted"/>
<comment type="caution">
    <text evidence="1">The sequence shown here is derived from an EMBL/GenBank/DDBJ whole genome shotgun (WGS) entry which is preliminary data.</text>
</comment>
<dbReference type="Proteomes" id="UP001168098">
    <property type="component" value="Unassembled WGS sequence"/>
</dbReference>